<evidence type="ECO:0000313" key="6">
    <source>
        <dbReference type="Proteomes" id="UP000772812"/>
    </source>
</evidence>
<comment type="caution">
    <text evidence="5">The sequence shown here is derived from an EMBL/GenBank/DDBJ whole genome shotgun (WGS) entry which is preliminary data.</text>
</comment>
<dbReference type="InterPro" id="IPR029055">
    <property type="entry name" value="Ntn_hydrolases_N"/>
</dbReference>
<sequence>MDLNRIEKDFKPDGIKFAESRECMVATAFPQATQAGIEIFRQGGNAVDAAVASALALCVCEPQGSGIGGQTMMLIYTGKKVIAIDGSSRAPSLAHVSAVYEEDRSVGYRATTVPSTLAVLGYVHRKYGKLPWSTVVEPAIRIAYEGYKITQLQHNLQKRELQNFKKVPSFSGGKYFLKDGKPYNVGDIFKQHDLARLLEDIARYGFEYFYQGKPAKMIDADMRENGGLLRYDDLALIPLPIERKPVVGRFRGLKIYSMPPPGAGRPLIYALLMLDAVSPKELHSNKLKKIHLIIEIIREALLERTGRPYDPNFYPQITPERMLSPRYASKKVKEIASSIDFHLPIHETYDEYTEETTHLSTMDKNMAVALTQSIERVYGSKAAAEGLGFLYNNYLMDFEYHKPEHPYYLRPNSVPWATVSPTIVFNGSQPWLVMGSPGSERIFSVLTQFLLNVVDNGMSIDKAVVQPRIHSSLGGLVSYEDRFDKEIIEYLKKEGYRLDKREPFSFYLGSIHAILRKRDGFFQGVSDVRRDGTAGGL</sequence>
<protein>
    <submittedName>
        <fullName evidence="5">Gamma-glutamyltransferase family protein</fullName>
    </submittedName>
</protein>
<keyword evidence="3" id="KW-0378">Hydrolase</keyword>
<dbReference type="InterPro" id="IPR051792">
    <property type="entry name" value="GGT_bact"/>
</dbReference>
<accession>A0ABS1GH82</accession>
<keyword evidence="4" id="KW-0865">Zymogen</keyword>
<keyword evidence="6" id="KW-1185">Reference proteome</keyword>
<dbReference type="Pfam" id="PF01019">
    <property type="entry name" value="G_glu_transpept"/>
    <property type="match status" value="1"/>
</dbReference>
<evidence type="ECO:0000256" key="2">
    <source>
        <dbReference type="ARBA" id="ARBA00022679"/>
    </source>
</evidence>
<gene>
    <name evidence="5" type="ORF">GWK41_04235</name>
</gene>
<evidence type="ECO:0000313" key="5">
    <source>
        <dbReference type="EMBL" id="MBK3332274.1"/>
    </source>
</evidence>
<evidence type="ECO:0000256" key="3">
    <source>
        <dbReference type="ARBA" id="ARBA00022801"/>
    </source>
</evidence>
<dbReference type="Gene3D" id="3.60.20.40">
    <property type="match status" value="1"/>
</dbReference>
<dbReference type="InterPro" id="IPR043137">
    <property type="entry name" value="GGT_ssub_C"/>
</dbReference>
<comment type="similarity">
    <text evidence="1">Belongs to the gamma-glutamyltransferase family.</text>
</comment>
<dbReference type="InterPro" id="IPR043138">
    <property type="entry name" value="GGT_lsub"/>
</dbReference>
<dbReference type="PRINTS" id="PR01210">
    <property type="entry name" value="GGTRANSPTASE"/>
</dbReference>
<reference evidence="5 6" key="1">
    <citation type="journal article" date="2021" name="Syst. Appl. Microbiol.">
        <title>Persephonella atlantica sp. nov.: How to adapt to physico-chemical gradients in high temperature hydrothermal habitats.</title>
        <authorList>
            <person name="Francois D.X."/>
            <person name="Godfroy A."/>
            <person name="Mathien C."/>
            <person name="Aube J."/>
            <person name="Cathalot C."/>
            <person name="Lesongeur F."/>
            <person name="L'Haridon S."/>
            <person name="Philippon X."/>
            <person name="Roussel E.G."/>
        </authorList>
    </citation>
    <scope>NUCLEOTIDE SEQUENCE [LARGE SCALE GENOMIC DNA]</scope>
    <source>
        <strain evidence="5 6">MO1340</strain>
    </source>
</reference>
<dbReference type="PANTHER" id="PTHR43199:SF1">
    <property type="entry name" value="GLUTATHIONE HYDROLASE PROENZYME"/>
    <property type="match status" value="1"/>
</dbReference>
<dbReference type="EMBL" id="JAACYA010000001">
    <property type="protein sequence ID" value="MBK3332274.1"/>
    <property type="molecule type" value="Genomic_DNA"/>
</dbReference>
<organism evidence="5 6">
    <name type="scientific">Persephonella atlantica</name>
    <dbReference type="NCBI Taxonomy" id="2699429"/>
    <lineage>
        <taxon>Bacteria</taxon>
        <taxon>Pseudomonadati</taxon>
        <taxon>Aquificota</taxon>
        <taxon>Aquificia</taxon>
        <taxon>Aquificales</taxon>
        <taxon>Hydrogenothermaceae</taxon>
        <taxon>Persephonella</taxon>
    </lineage>
</organism>
<name>A0ABS1GH82_9AQUI</name>
<evidence type="ECO:0000256" key="1">
    <source>
        <dbReference type="ARBA" id="ARBA00009381"/>
    </source>
</evidence>
<dbReference type="Gene3D" id="1.10.246.130">
    <property type="match status" value="1"/>
</dbReference>
<proteinExistence type="inferred from homology"/>
<evidence type="ECO:0000256" key="4">
    <source>
        <dbReference type="ARBA" id="ARBA00023145"/>
    </source>
</evidence>
<dbReference type="PANTHER" id="PTHR43199">
    <property type="entry name" value="GLUTATHIONE HYDROLASE"/>
    <property type="match status" value="1"/>
</dbReference>
<keyword evidence="2" id="KW-0808">Transferase</keyword>
<dbReference type="SUPFAM" id="SSF56235">
    <property type="entry name" value="N-terminal nucleophile aminohydrolases (Ntn hydrolases)"/>
    <property type="match status" value="1"/>
</dbReference>
<dbReference type="Proteomes" id="UP000772812">
    <property type="component" value="Unassembled WGS sequence"/>
</dbReference>